<dbReference type="GeneID" id="34524237"/>
<feature type="domain" description="RRM" evidence="2">
    <location>
        <begin position="36"/>
        <end position="146"/>
    </location>
</feature>
<feature type="domain" description="RRM" evidence="2">
    <location>
        <begin position="262"/>
        <end position="334"/>
    </location>
</feature>
<dbReference type="InterPro" id="IPR035979">
    <property type="entry name" value="RBD_domain_sf"/>
</dbReference>
<dbReference type="STRING" id="1071383.J7RUQ9"/>
<evidence type="ECO:0000313" key="3">
    <source>
        <dbReference type="EMBL" id="CCK68587.1"/>
    </source>
</evidence>
<dbReference type="OMA" id="DDICAKK"/>
<accession>J7RUQ9</accession>
<organism evidence="3 4">
    <name type="scientific">Huiozyma naganishii (strain ATCC MYA-139 / BCRC 22969 / CBS 8797 / KCTC 17520 / NBRC 10181 / NCYC 3082 / Yp74L-3)</name>
    <name type="common">Yeast</name>
    <name type="synonym">Kazachstania naganishii</name>
    <dbReference type="NCBI Taxonomy" id="1071383"/>
    <lineage>
        <taxon>Eukaryota</taxon>
        <taxon>Fungi</taxon>
        <taxon>Dikarya</taxon>
        <taxon>Ascomycota</taxon>
        <taxon>Saccharomycotina</taxon>
        <taxon>Saccharomycetes</taxon>
        <taxon>Saccharomycetales</taxon>
        <taxon>Saccharomycetaceae</taxon>
        <taxon>Huiozyma</taxon>
    </lineage>
</organism>
<dbReference type="GO" id="GO:0003723">
    <property type="term" value="F:RNA binding"/>
    <property type="evidence" value="ECO:0007669"/>
    <property type="project" value="UniProtKB-UniRule"/>
</dbReference>
<keyword evidence="1" id="KW-0694">RNA-binding</keyword>
<evidence type="ECO:0000313" key="4">
    <source>
        <dbReference type="Proteomes" id="UP000006310"/>
    </source>
</evidence>
<keyword evidence="4" id="KW-1185">Reference proteome</keyword>
<evidence type="ECO:0000256" key="1">
    <source>
        <dbReference type="PROSITE-ProRule" id="PRU00176"/>
    </source>
</evidence>
<dbReference type="Gene3D" id="3.30.70.330">
    <property type="match status" value="2"/>
</dbReference>
<protein>
    <recommendedName>
        <fullName evidence="2">RRM domain-containing protein</fullName>
    </recommendedName>
</protein>
<evidence type="ECO:0000259" key="2">
    <source>
        <dbReference type="PROSITE" id="PS50102"/>
    </source>
</evidence>
<dbReference type="EMBL" id="HE978315">
    <property type="protein sequence ID" value="CCK68587.1"/>
    <property type="molecule type" value="Genomic_DNA"/>
</dbReference>
<dbReference type="SMART" id="SM00360">
    <property type="entry name" value="RRM"/>
    <property type="match status" value="2"/>
</dbReference>
<dbReference type="Pfam" id="PF00076">
    <property type="entry name" value="RRM_1"/>
    <property type="match status" value="1"/>
</dbReference>
<dbReference type="InterPro" id="IPR012677">
    <property type="entry name" value="Nucleotide-bd_a/b_plait_sf"/>
</dbReference>
<dbReference type="AlphaFoldDB" id="J7RUQ9"/>
<dbReference type="InterPro" id="IPR000504">
    <property type="entry name" value="RRM_dom"/>
</dbReference>
<gene>
    <name evidence="3" type="primary">KNAG0B01400</name>
    <name evidence="3" type="ordered locus">KNAG_0B01400</name>
</gene>
<sequence length="334" mass="37775">MLFDMGTRVHFALLFHVLDLDRCISTRYIPSLQMGTTLYLRNLPTRPHNRANYIRSFLSAINPTNRYVHDTTLLLPIHQISGTQAVPGPFLDETHRILSIARSNSGSMAGQCFVTFVDEHSAEQFMNAFQGMNFRGKRVEIRWAEQESLLGLALTQPERFKKVMRIKKLTMEEIVQNKVKRKLRRLRYKLRRKGLDPAQIEDIVAKVRVDVVDDEEVEETEGNATGMETVVQPTPKSNTTTSSTTKKVPKGIVDVTANPPAKLLLVQQLPETTTETQLRDVFDGPDLVDIRMVAIRRLAFVEYTSIESATAALQKTGTTFKMDAHDIVVGYAKS</sequence>
<name>J7RUQ9_HUIN7</name>
<dbReference type="OrthoDB" id="266020at2759"/>
<dbReference type="PROSITE" id="PS50102">
    <property type="entry name" value="RRM"/>
    <property type="match status" value="2"/>
</dbReference>
<dbReference type="Proteomes" id="UP000006310">
    <property type="component" value="Chromosome 2"/>
</dbReference>
<dbReference type="HOGENOM" id="CLU_057159_0_0_1"/>
<dbReference type="SUPFAM" id="SSF54928">
    <property type="entry name" value="RNA-binding domain, RBD"/>
    <property type="match status" value="2"/>
</dbReference>
<dbReference type="eggNOG" id="KOG0118">
    <property type="taxonomic scope" value="Eukaryota"/>
</dbReference>
<reference evidence="3 4" key="1">
    <citation type="journal article" date="2011" name="Proc. Natl. Acad. Sci. U.S.A.">
        <title>Evolutionary erosion of yeast sex chromosomes by mating-type switching accidents.</title>
        <authorList>
            <person name="Gordon J.L."/>
            <person name="Armisen D."/>
            <person name="Proux-Wera E."/>
            <person name="Oheigeartaigh S.S."/>
            <person name="Byrne K.P."/>
            <person name="Wolfe K.H."/>
        </authorList>
    </citation>
    <scope>NUCLEOTIDE SEQUENCE [LARGE SCALE GENOMIC DNA]</scope>
    <source>
        <strain evidence="4">ATCC MYA-139 / BCRC 22969 / CBS 8797 / CCRC 22969 / KCTC 17520 / NBRC 10181 / NCYC 3082</strain>
    </source>
</reference>
<dbReference type="KEGG" id="kng:KNAG_0B01400"/>
<dbReference type="RefSeq" id="XP_022462833.1">
    <property type="nucleotide sequence ID" value="XM_022611422.1"/>
</dbReference>
<dbReference type="CDD" id="cd00590">
    <property type="entry name" value="RRM_SF"/>
    <property type="match status" value="1"/>
</dbReference>
<proteinExistence type="predicted"/>
<reference evidence="4" key="2">
    <citation type="submission" date="2012-08" db="EMBL/GenBank/DDBJ databases">
        <title>Genome sequence of Kazachstania naganishii.</title>
        <authorList>
            <person name="Gordon J.L."/>
            <person name="Armisen D."/>
            <person name="Proux-Wera E."/>
            <person name="OhEigeartaigh S.S."/>
            <person name="Byrne K.P."/>
            <person name="Wolfe K.H."/>
        </authorList>
    </citation>
    <scope>NUCLEOTIDE SEQUENCE [LARGE SCALE GENOMIC DNA]</scope>
    <source>
        <strain evidence="4">ATCC MYA-139 / BCRC 22969 / CBS 8797 / CCRC 22969 / KCTC 17520 / NBRC 10181 / NCYC 3082</strain>
    </source>
</reference>